<gene>
    <name evidence="1" type="ORF">PVK06_047916</name>
</gene>
<name>A0ABR0MGH8_GOSAR</name>
<evidence type="ECO:0000313" key="1">
    <source>
        <dbReference type="EMBL" id="KAK5771680.1"/>
    </source>
</evidence>
<dbReference type="Proteomes" id="UP001358586">
    <property type="component" value="Chromosome 13"/>
</dbReference>
<keyword evidence="2" id="KW-1185">Reference proteome</keyword>
<evidence type="ECO:0000313" key="2">
    <source>
        <dbReference type="Proteomes" id="UP001358586"/>
    </source>
</evidence>
<organism evidence="1 2">
    <name type="scientific">Gossypium arboreum</name>
    <name type="common">Tree cotton</name>
    <name type="synonym">Gossypium nanking</name>
    <dbReference type="NCBI Taxonomy" id="29729"/>
    <lineage>
        <taxon>Eukaryota</taxon>
        <taxon>Viridiplantae</taxon>
        <taxon>Streptophyta</taxon>
        <taxon>Embryophyta</taxon>
        <taxon>Tracheophyta</taxon>
        <taxon>Spermatophyta</taxon>
        <taxon>Magnoliopsida</taxon>
        <taxon>eudicotyledons</taxon>
        <taxon>Gunneridae</taxon>
        <taxon>Pentapetalae</taxon>
        <taxon>rosids</taxon>
        <taxon>malvids</taxon>
        <taxon>Malvales</taxon>
        <taxon>Malvaceae</taxon>
        <taxon>Malvoideae</taxon>
        <taxon>Gossypium</taxon>
    </lineage>
</organism>
<accession>A0ABR0MGH8</accession>
<proteinExistence type="predicted"/>
<sequence>MPTLYMCGALFLFDDVSINAQYGLSEDFDEHADFVKTISPKCLAQECAVHQLINEITKSDSDDDKKEVPINQFKRKRFKKATGKTVHADSND</sequence>
<dbReference type="EMBL" id="JARKNE010000013">
    <property type="protein sequence ID" value="KAK5771680.1"/>
    <property type="molecule type" value="Genomic_DNA"/>
</dbReference>
<comment type="caution">
    <text evidence="1">The sequence shown here is derived from an EMBL/GenBank/DDBJ whole genome shotgun (WGS) entry which is preliminary data.</text>
</comment>
<reference evidence="1 2" key="1">
    <citation type="submission" date="2023-03" db="EMBL/GenBank/DDBJ databases">
        <title>WGS of Gossypium arboreum.</title>
        <authorList>
            <person name="Yu D."/>
        </authorList>
    </citation>
    <scope>NUCLEOTIDE SEQUENCE [LARGE SCALE GENOMIC DNA]</scope>
    <source>
        <tissue evidence="1">Leaf</tissue>
    </source>
</reference>
<protein>
    <submittedName>
        <fullName evidence="1">Uncharacterized protein</fullName>
    </submittedName>
</protein>